<evidence type="ECO:0000256" key="1">
    <source>
        <dbReference type="SAM" id="MobiDB-lite"/>
    </source>
</evidence>
<comment type="caution">
    <text evidence="2">The sequence shown here is derived from an EMBL/GenBank/DDBJ whole genome shotgun (WGS) entry which is preliminary data.</text>
</comment>
<evidence type="ECO:0000313" key="3">
    <source>
        <dbReference type="Proteomes" id="UP001373714"/>
    </source>
</evidence>
<accession>A0AAV9VFV8</accession>
<protein>
    <recommendedName>
        <fullName evidence="4">Clr5 domain-containing protein</fullName>
    </recommendedName>
</protein>
<feature type="region of interest" description="Disordered" evidence="1">
    <location>
        <begin position="128"/>
        <end position="156"/>
    </location>
</feature>
<dbReference type="AlphaFoldDB" id="A0AAV9VFV8"/>
<dbReference type="EMBL" id="JAVHNS010000003">
    <property type="protein sequence ID" value="KAK6360856.1"/>
    <property type="molecule type" value="Genomic_DNA"/>
</dbReference>
<reference evidence="2 3" key="1">
    <citation type="submission" date="2019-10" db="EMBL/GenBank/DDBJ databases">
        <authorList>
            <person name="Palmer J.M."/>
        </authorList>
    </citation>
    <scope>NUCLEOTIDE SEQUENCE [LARGE SCALE GENOMIC DNA]</scope>
    <source>
        <strain evidence="2 3">TWF730</strain>
    </source>
</reference>
<proteinExistence type="predicted"/>
<name>A0AAV9VFV8_9PEZI</name>
<dbReference type="Proteomes" id="UP001373714">
    <property type="component" value="Unassembled WGS sequence"/>
</dbReference>
<feature type="compositionally biased region" description="Acidic residues" evidence="1">
    <location>
        <begin position="144"/>
        <end position="156"/>
    </location>
</feature>
<keyword evidence="3" id="KW-1185">Reference proteome</keyword>
<evidence type="ECO:0008006" key="4">
    <source>
        <dbReference type="Google" id="ProtNLM"/>
    </source>
</evidence>
<gene>
    <name evidence="2" type="ORF">TWF730_006972</name>
</gene>
<organism evidence="2 3">
    <name type="scientific">Orbilia blumenaviensis</name>
    <dbReference type="NCBI Taxonomy" id="1796055"/>
    <lineage>
        <taxon>Eukaryota</taxon>
        <taxon>Fungi</taxon>
        <taxon>Dikarya</taxon>
        <taxon>Ascomycota</taxon>
        <taxon>Pezizomycotina</taxon>
        <taxon>Orbiliomycetes</taxon>
        <taxon>Orbiliales</taxon>
        <taxon>Orbiliaceae</taxon>
        <taxon>Orbilia</taxon>
    </lineage>
</organism>
<sequence length="756" mass="87405">MDLTIVQSQPAKPARPYVKRKAIEVHKDFILENYKAGQKQQDILTALRNERGFDIKPHNLKRILDKWGVSHKILTKKRKLYIRQAIGERRQIKNLDPCVKFGRSNRMLNHEEIQEIMSLEQEYFKDVRPSPGDIELSSPALDADGGEEEEEEEGEANLDTDVGYIQAEGIENDHGRASIDRSMCISEEDAFSFDQTSYEATEGDIDCPEETTEDLQKVILDGIKELGIEDDQKTDLFYEEEDFEFIEDAVVVIEDEPHHVTSDAEAQDWSLAPLRRYSRLFESDYLDWVDGWKDHAAYIVKEVDKRQGLGISHEEAFKEVLKLCDSDGRDFLPYEVCMNIQQTETDSLTYMNVESDENDEETILPFLDKLFADAVAINPSLFLPEYLADKIFWCCVAHLPRIIREYGHQSFFTALCLRWAFELLVTFDFDFFQDRLSPLAERSIQIFEAIGMGSDRLGWCDDYHALSEDKCPQRSLLLQRLQVRYGRDSPYMLSLETWKLYWMIKEGDYDDPAQQQAVQELQSKILHKIDHGYLNLENSWTDFIFVALAKISELLHPAGNMILVKILHRRILAVDFGQLTDWKPGTWDDGGVREWNLSTCALALGVVSSWTNKLTLSLKMLIQAYGMLRSFRDSDFAEIALDNICHVADARGPVLYEYLDPILSNARKQFKGDIADLRAFRWRKILAKRNAYRKSQLQEEYTELLSLRSCKRSSTPDLQQYLFDEGLKSWLHSQGVDNIPDNTLGLGGYVMEWEKT</sequence>
<evidence type="ECO:0000313" key="2">
    <source>
        <dbReference type="EMBL" id="KAK6360856.1"/>
    </source>
</evidence>